<evidence type="ECO:0000256" key="2">
    <source>
        <dbReference type="ARBA" id="ARBA00022690"/>
    </source>
</evidence>
<dbReference type="EMBL" id="AMQM01005630">
    <property type="status" value="NOT_ANNOTATED_CDS"/>
    <property type="molecule type" value="Genomic_DNA"/>
</dbReference>
<dbReference type="InParanoid" id="T1FAE5"/>
<feature type="domain" description="Cystatin" evidence="4">
    <location>
        <begin position="56"/>
        <end position="137"/>
    </location>
</feature>
<dbReference type="OrthoDB" id="6131664at2759"/>
<dbReference type="CTD" id="20205794"/>
<dbReference type="HOGENOM" id="CLU_1724299_0_0_1"/>
<reference evidence="7" key="1">
    <citation type="submission" date="2012-12" db="EMBL/GenBank/DDBJ databases">
        <authorList>
            <person name="Hellsten U."/>
            <person name="Grimwood J."/>
            <person name="Chapman J.A."/>
            <person name="Shapiro H."/>
            <person name="Aerts A."/>
            <person name="Otillar R.P."/>
            <person name="Terry A.Y."/>
            <person name="Boore J.L."/>
            <person name="Simakov O."/>
            <person name="Marletaz F."/>
            <person name="Cho S.-J."/>
            <person name="Edsinger-Gonzales E."/>
            <person name="Havlak P."/>
            <person name="Kuo D.-H."/>
            <person name="Larsson T."/>
            <person name="Lv J."/>
            <person name="Arendt D."/>
            <person name="Savage R."/>
            <person name="Osoegawa K."/>
            <person name="de Jong P."/>
            <person name="Lindberg D.R."/>
            <person name="Seaver E.C."/>
            <person name="Weisblat D.A."/>
            <person name="Putnam N.H."/>
            <person name="Grigoriev I.V."/>
            <person name="Rokhsar D.S."/>
        </authorList>
    </citation>
    <scope>NUCLEOTIDE SEQUENCE</scope>
</reference>
<keyword evidence="2" id="KW-0646">Protease inhibitor</keyword>
<dbReference type="Pfam" id="PF00031">
    <property type="entry name" value="Cystatin"/>
    <property type="match status" value="1"/>
</dbReference>
<dbReference type="PANTHER" id="PTHR46186">
    <property type="entry name" value="CYSTATIN"/>
    <property type="match status" value="1"/>
</dbReference>
<dbReference type="GO" id="GO:0005615">
    <property type="term" value="C:extracellular space"/>
    <property type="evidence" value="ECO:0000318"/>
    <property type="project" value="GO_Central"/>
</dbReference>
<proteinExistence type="inferred from homology"/>
<dbReference type="GeneID" id="20205794"/>
<sequence>MKYWINDSKISLMITILRVKTKRIKSTIYLLVGLLVRSAVSHGIANTVGSWIVGNPSSAAVKKVAEKILEIFDDSNTFGLAKRLRDVLFVKTQIVSGMYYDLILDVGLLNCTYAQAATNANCKVTKPWTSTEQITRYKCWEFMSSLSVACPP</sequence>
<dbReference type="AlphaFoldDB" id="T1FAE5"/>
<organism evidence="6 7">
    <name type="scientific">Helobdella robusta</name>
    <name type="common">Californian leech</name>
    <dbReference type="NCBI Taxonomy" id="6412"/>
    <lineage>
        <taxon>Eukaryota</taxon>
        <taxon>Metazoa</taxon>
        <taxon>Spiralia</taxon>
        <taxon>Lophotrochozoa</taxon>
        <taxon>Annelida</taxon>
        <taxon>Clitellata</taxon>
        <taxon>Hirudinea</taxon>
        <taxon>Rhynchobdellida</taxon>
        <taxon>Glossiphoniidae</taxon>
        <taxon>Helobdella</taxon>
    </lineage>
</organism>
<dbReference type="RefSeq" id="XP_009021805.1">
    <property type="nucleotide sequence ID" value="XM_009023557.1"/>
</dbReference>
<evidence type="ECO:0000313" key="5">
    <source>
        <dbReference type="EMBL" id="ESO00031.1"/>
    </source>
</evidence>
<dbReference type="InterPro" id="IPR046350">
    <property type="entry name" value="Cystatin_sf"/>
</dbReference>
<evidence type="ECO:0000259" key="4">
    <source>
        <dbReference type="Pfam" id="PF00031"/>
    </source>
</evidence>
<accession>T1FAE5</accession>
<evidence type="ECO:0000313" key="6">
    <source>
        <dbReference type="EnsemblMetazoa" id="HelroP176338"/>
    </source>
</evidence>
<dbReference type="InterPro" id="IPR000010">
    <property type="entry name" value="Cystatin_dom"/>
</dbReference>
<gene>
    <name evidence="6" type="primary">20205794</name>
    <name evidence="5" type="ORF">HELRODRAFT_176338</name>
</gene>
<dbReference type="PANTHER" id="PTHR46186:SF2">
    <property type="entry name" value="CYSTATIN"/>
    <property type="match status" value="1"/>
</dbReference>
<dbReference type="GO" id="GO:0031982">
    <property type="term" value="C:vesicle"/>
    <property type="evidence" value="ECO:0000318"/>
    <property type="project" value="GO_Central"/>
</dbReference>
<reference evidence="6" key="3">
    <citation type="submission" date="2015-06" db="UniProtKB">
        <authorList>
            <consortium name="EnsemblMetazoa"/>
        </authorList>
    </citation>
    <scope>IDENTIFICATION</scope>
</reference>
<dbReference type="GO" id="GO:0005737">
    <property type="term" value="C:cytoplasm"/>
    <property type="evidence" value="ECO:0000318"/>
    <property type="project" value="GO_Central"/>
</dbReference>
<name>T1FAE5_HELRO</name>
<reference evidence="5 7" key="2">
    <citation type="journal article" date="2013" name="Nature">
        <title>Insights into bilaterian evolution from three spiralian genomes.</title>
        <authorList>
            <person name="Simakov O."/>
            <person name="Marletaz F."/>
            <person name="Cho S.J."/>
            <person name="Edsinger-Gonzales E."/>
            <person name="Havlak P."/>
            <person name="Hellsten U."/>
            <person name="Kuo D.H."/>
            <person name="Larsson T."/>
            <person name="Lv J."/>
            <person name="Arendt D."/>
            <person name="Savage R."/>
            <person name="Osoegawa K."/>
            <person name="de Jong P."/>
            <person name="Grimwood J."/>
            <person name="Chapman J.A."/>
            <person name="Shapiro H."/>
            <person name="Aerts A."/>
            <person name="Otillar R.P."/>
            <person name="Terry A.Y."/>
            <person name="Boore J.L."/>
            <person name="Grigoriev I.V."/>
            <person name="Lindberg D.R."/>
            <person name="Seaver E.C."/>
            <person name="Weisblat D.A."/>
            <person name="Putnam N.H."/>
            <person name="Rokhsar D.S."/>
        </authorList>
    </citation>
    <scope>NUCLEOTIDE SEQUENCE</scope>
</reference>
<protein>
    <recommendedName>
        <fullName evidence="4">Cystatin domain-containing protein</fullName>
    </recommendedName>
</protein>
<dbReference type="Gene3D" id="3.10.450.10">
    <property type="match status" value="1"/>
</dbReference>
<evidence type="ECO:0000256" key="1">
    <source>
        <dbReference type="ARBA" id="ARBA00009403"/>
    </source>
</evidence>
<dbReference type="GO" id="GO:0004869">
    <property type="term" value="F:cysteine-type endopeptidase inhibitor activity"/>
    <property type="evidence" value="ECO:0000318"/>
    <property type="project" value="GO_Central"/>
</dbReference>
<dbReference type="CDD" id="cd00042">
    <property type="entry name" value="CY"/>
    <property type="match status" value="1"/>
</dbReference>
<keyword evidence="7" id="KW-1185">Reference proteome</keyword>
<comment type="similarity">
    <text evidence="1">Belongs to the cystatin family.</text>
</comment>
<dbReference type="Proteomes" id="UP000015101">
    <property type="component" value="Unassembled WGS sequence"/>
</dbReference>
<dbReference type="EnsemblMetazoa" id="HelroT176338">
    <property type="protein sequence ID" value="HelroP176338"/>
    <property type="gene ID" value="HelroG176338"/>
</dbReference>
<dbReference type="SUPFAM" id="SSF54403">
    <property type="entry name" value="Cystatin/monellin"/>
    <property type="match status" value="1"/>
</dbReference>
<keyword evidence="3" id="KW-0789">Thiol protease inhibitor</keyword>
<evidence type="ECO:0000256" key="3">
    <source>
        <dbReference type="ARBA" id="ARBA00022704"/>
    </source>
</evidence>
<evidence type="ECO:0000313" key="7">
    <source>
        <dbReference type="Proteomes" id="UP000015101"/>
    </source>
</evidence>
<dbReference type="KEGG" id="hro:HELRODRAFT_176338"/>
<dbReference type="EMBL" id="KB097026">
    <property type="protein sequence ID" value="ESO00031.1"/>
    <property type="molecule type" value="Genomic_DNA"/>
</dbReference>